<dbReference type="PANTHER" id="PTHR38436">
    <property type="entry name" value="POLYKETIDE CYCLASE SNOAL-LIKE DOMAIN"/>
    <property type="match status" value="1"/>
</dbReference>
<keyword evidence="3" id="KW-1185">Reference proteome</keyword>
<organism evidence="1 3">
    <name type="scientific">Streptomyces nodosus</name>
    <dbReference type="NCBI Taxonomy" id="40318"/>
    <lineage>
        <taxon>Bacteria</taxon>
        <taxon>Bacillati</taxon>
        <taxon>Actinomycetota</taxon>
        <taxon>Actinomycetes</taxon>
        <taxon>Kitasatosporales</taxon>
        <taxon>Streptomycetaceae</taxon>
        <taxon>Streptomyces</taxon>
    </lineage>
</organism>
<evidence type="ECO:0000313" key="1">
    <source>
        <dbReference type="EMBL" id="AJE42066.1"/>
    </source>
</evidence>
<protein>
    <submittedName>
        <fullName evidence="2">Ester cyclase</fullName>
    </submittedName>
    <submittedName>
        <fullName evidence="1">SnoaL-like polyketide cyclase</fullName>
    </submittedName>
</protein>
<accession>A0A0B5DNM0</accession>
<dbReference type="Gene3D" id="3.10.450.50">
    <property type="match status" value="1"/>
</dbReference>
<dbReference type="EMBL" id="CP009313">
    <property type="protein sequence ID" value="AJE42066.1"/>
    <property type="molecule type" value="Genomic_DNA"/>
</dbReference>
<reference evidence="2 4" key="3">
    <citation type="submission" date="2017-09" db="EMBL/GenBank/DDBJ databases">
        <title>Streptomyces genome completion.</title>
        <authorList>
            <person name="Lee N."/>
            <person name="Cho B.-K."/>
        </authorList>
    </citation>
    <scope>NUCLEOTIDE SEQUENCE [LARGE SCALE GENOMIC DNA]</scope>
    <source>
        <strain evidence="2 4">ATCC 14899</strain>
    </source>
</reference>
<dbReference type="GO" id="GO:0030638">
    <property type="term" value="P:polyketide metabolic process"/>
    <property type="evidence" value="ECO:0007669"/>
    <property type="project" value="InterPro"/>
</dbReference>
<name>A0A0B5DNM0_9ACTN</name>
<evidence type="ECO:0000313" key="2">
    <source>
        <dbReference type="EMBL" id="QEV40589.1"/>
    </source>
</evidence>
<dbReference type="AlphaFoldDB" id="A0A0B5DNM0"/>
<proteinExistence type="predicted"/>
<dbReference type="Proteomes" id="UP000031526">
    <property type="component" value="Chromosome"/>
</dbReference>
<evidence type="ECO:0000313" key="4">
    <source>
        <dbReference type="Proteomes" id="UP000325763"/>
    </source>
</evidence>
<dbReference type="KEGG" id="snq:CP978_20375"/>
<reference evidence="3" key="1">
    <citation type="submission" date="2014-09" db="EMBL/GenBank/DDBJ databases">
        <title>Sequence of the Streptomyces nodosus genome.</title>
        <authorList>
            <person name="Sweeney P."/>
            <person name="Stephens N."/>
            <person name="Murphy C."/>
            <person name="Caffrey P."/>
        </authorList>
    </citation>
    <scope>NUCLEOTIDE SEQUENCE [LARGE SCALE GENOMIC DNA]</scope>
    <source>
        <strain evidence="3">ATCC 14899</strain>
    </source>
</reference>
<sequence>MTFMQLIDCRTKRFDEMDQLMNTWAEQTRSTRTATHSVIGKDRSDDSHFIEIVEFPSYEEAMRSSTLPETNRIFREMIALCEETPVFTDLDVVRDEQVYAANVRRFFEVLGTLGGLPPLDGLLCENYHDHDPATAQDAIGMDAMRREIEMWRDGFDFVFTVEDQIAQEDRVCTRWSWRARHTGDFLGIPATGDEVVMTGTTVFRCDRTGKIAEGWWQYDRLGLMSQLGALEALED</sequence>
<dbReference type="SUPFAM" id="SSF54427">
    <property type="entry name" value="NTF2-like"/>
    <property type="match status" value="1"/>
</dbReference>
<evidence type="ECO:0000313" key="3">
    <source>
        <dbReference type="Proteomes" id="UP000031526"/>
    </source>
</evidence>
<dbReference type="EMBL" id="CP023747">
    <property type="protein sequence ID" value="QEV40589.1"/>
    <property type="molecule type" value="Genomic_DNA"/>
</dbReference>
<dbReference type="HOGENOM" id="CLU_1137545_0_0_11"/>
<dbReference type="Pfam" id="PF07366">
    <property type="entry name" value="SnoaL"/>
    <property type="match status" value="1"/>
</dbReference>
<dbReference type="PANTHER" id="PTHR38436:SF1">
    <property type="entry name" value="ESTER CYCLASE"/>
    <property type="match status" value="1"/>
</dbReference>
<dbReference type="STRING" id="40318.SNOD_20035"/>
<dbReference type="OrthoDB" id="9182871at2"/>
<dbReference type="Proteomes" id="UP000325763">
    <property type="component" value="Chromosome"/>
</dbReference>
<dbReference type="InterPro" id="IPR009959">
    <property type="entry name" value="Cyclase_SnoaL-like"/>
</dbReference>
<dbReference type="RefSeq" id="WP_043443106.1">
    <property type="nucleotide sequence ID" value="NZ_CP009313.1"/>
</dbReference>
<dbReference type="InterPro" id="IPR032710">
    <property type="entry name" value="NTF2-like_dom_sf"/>
</dbReference>
<reference evidence="1 3" key="2">
    <citation type="journal article" date="2016" name="Appl. Microbiol. Biotechnol.">
        <title>Exploiting the genome sequence of Streptomyces nodosus for enhanced antibiotic production.</title>
        <authorList>
            <person name="Sweeney P."/>
            <person name="Murphy C.D."/>
            <person name="Caffrey P."/>
        </authorList>
    </citation>
    <scope>NUCLEOTIDE SEQUENCE [LARGE SCALE GENOMIC DNA]</scope>
    <source>
        <strain evidence="1 3">ATCC 14899</strain>
    </source>
</reference>
<gene>
    <name evidence="2" type="ORF">CP978_20375</name>
    <name evidence="1" type="ORF">SNOD_20035</name>
</gene>